<accession>G4YT28</accession>
<name>G4YT28_PHYSP</name>
<keyword evidence="1" id="KW-0472">Membrane</keyword>
<dbReference type="AlphaFoldDB" id="G4YT28"/>
<keyword evidence="1" id="KW-0812">Transmembrane</keyword>
<feature type="transmembrane region" description="Helical" evidence="1">
    <location>
        <begin position="214"/>
        <end position="233"/>
    </location>
</feature>
<dbReference type="Proteomes" id="UP000002640">
    <property type="component" value="Unassembled WGS sequence"/>
</dbReference>
<proteinExistence type="predicted"/>
<sequence>IPEFVAFSVDFFGTLFVSVCMYTSGSLYLSGLFIVADVGQSLLEFREIHANAQLLMGSLQDRRASEIRLRTKSSRRISMLDTHSELLTTMTAVVQDPTNYEANSLQRARVWSCLPHPITQAQANLLRLLEESGVYGQTDSSTSSTMIRLQRPHHRYLQPASQRIAIAPAPEPALEGAEPSAIPKDIQGSRRPERSKMLTLQGLQLLFHCEYWALVKYVDCVVPLVFAVYKFTLVHLPNAQYYPESDTQWGGSAFSNLVVFGLLEVVIFVVFNVFSQTRFSFSALYQLAFVLERQLCPVQVHLFVALLLLLQYELYHFGADFTLEFEWLKDTQQ</sequence>
<gene>
    <name evidence="2" type="ORF">PHYSODRAFT_482229</name>
</gene>
<dbReference type="GeneID" id="20655469"/>
<feature type="non-terminal residue" evidence="2">
    <location>
        <position position="1"/>
    </location>
</feature>
<organism evidence="2 3">
    <name type="scientific">Phytophthora sojae (strain P6497)</name>
    <name type="common">Soybean stem and root rot agent</name>
    <name type="synonym">Phytophthora megasperma f. sp. glycines</name>
    <dbReference type="NCBI Taxonomy" id="1094619"/>
    <lineage>
        <taxon>Eukaryota</taxon>
        <taxon>Sar</taxon>
        <taxon>Stramenopiles</taxon>
        <taxon>Oomycota</taxon>
        <taxon>Peronosporomycetes</taxon>
        <taxon>Peronosporales</taxon>
        <taxon>Peronosporaceae</taxon>
        <taxon>Phytophthora</taxon>
    </lineage>
</organism>
<evidence type="ECO:0000313" key="3">
    <source>
        <dbReference type="Proteomes" id="UP000002640"/>
    </source>
</evidence>
<evidence type="ECO:0000313" key="2">
    <source>
        <dbReference type="EMBL" id="EGZ25954.1"/>
    </source>
</evidence>
<dbReference type="InParanoid" id="G4YT28"/>
<evidence type="ECO:0000256" key="1">
    <source>
        <dbReference type="SAM" id="Phobius"/>
    </source>
</evidence>
<feature type="transmembrane region" description="Helical" evidence="1">
    <location>
        <begin position="253"/>
        <end position="274"/>
    </location>
</feature>
<dbReference type="RefSeq" id="XP_009521242.1">
    <property type="nucleotide sequence ID" value="XM_009522947.1"/>
</dbReference>
<protein>
    <submittedName>
        <fullName evidence="2">Uncharacterized protein</fullName>
    </submittedName>
</protein>
<reference evidence="2 3" key="1">
    <citation type="journal article" date="2006" name="Science">
        <title>Phytophthora genome sequences uncover evolutionary origins and mechanisms of pathogenesis.</title>
        <authorList>
            <person name="Tyler B.M."/>
            <person name="Tripathy S."/>
            <person name="Zhang X."/>
            <person name="Dehal P."/>
            <person name="Jiang R.H."/>
            <person name="Aerts A."/>
            <person name="Arredondo F.D."/>
            <person name="Baxter L."/>
            <person name="Bensasson D."/>
            <person name="Beynon J.L."/>
            <person name="Chapman J."/>
            <person name="Damasceno C.M."/>
            <person name="Dorrance A.E."/>
            <person name="Dou D."/>
            <person name="Dickerman A.W."/>
            <person name="Dubchak I.L."/>
            <person name="Garbelotto M."/>
            <person name="Gijzen M."/>
            <person name="Gordon S.G."/>
            <person name="Govers F."/>
            <person name="Grunwald N.J."/>
            <person name="Huang W."/>
            <person name="Ivors K.L."/>
            <person name="Jones R.W."/>
            <person name="Kamoun S."/>
            <person name="Krampis K."/>
            <person name="Lamour K.H."/>
            <person name="Lee M.K."/>
            <person name="McDonald W.H."/>
            <person name="Medina M."/>
            <person name="Meijer H.J."/>
            <person name="Nordberg E.K."/>
            <person name="Maclean D.J."/>
            <person name="Ospina-Giraldo M.D."/>
            <person name="Morris P.F."/>
            <person name="Phuntumart V."/>
            <person name="Putnam N.H."/>
            <person name="Rash S."/>
            <person name="Rose J.K."/>
            <person name="Sakihama Y."/>
            <person name="Salamov A.A."/>
            <person name="Savidor A."/>
            <person name="Scheuring C.F."/>
            <person name="Smith B.M."/>
            <person name="Sobral B.W."/>
            <person name="Terry A."/>
            <person name="Torto-Alalibo T.A."/>
            <person name="Win J."/>
            <person name="Xu Z."/>
            <person name="Zhang H."/>
            <person name="Grigoriev I.V."/>
            <person name="Rokhsar D.S."/>
            <person name="Boore J.L."/>
        </authorList>
    </citation>
    <scope>NUCLEOTIDE SEQUENCE [LARGE SCALE GENOMIC DNA]</scope>
    <source>
        <strain evidence="2 3">P6497</strain>
    </source>
</reference>
<feature type="transmembrane region" description="Helical" evidence="1">
    <location>
        <begin position="12"/>
        <end position="36"/>
    </location>
</feature>
<dbReference type="KEGG" id="psoj:PHYSODRAFT_482229"/>
<dbReference type="EMBL" id="JH159152">
    <property type="protein sequence ID" value="EGZ25954.1"/>
    <property type="molecule type" value="Genomic_DNA"/>
</dbReference>
<keyword evidence="1" id="KW-1133">Transmembrane helix</keyword>
<keyword evidence="3" id="KW-1185">Reference proteome</keyword>